<accession>A0A2B7X361</accession>
<dbReference type="OrthoDB" id="7771656at2759"/>
<feature type="signal peptide" evidence="1">
    <location>
        <begin position="1"/>
        <end position="23"/>
    </location>
</feature>
<proteinExistence type="predicted"/>
<dbReference type="PIRSF" id="PIRSF028846">
    <property type="entry name" value="UCP028846"/>
    <property type="match status" value="1"/>
</dbReference>
<dbReference type="Proteomes" id="UP000223968">
    <property type="component" value="Unassembled WGS sequence"/>
</dbReference>
<dbReference type="Gene3D" id="1.50.10.10">
    <property type="match status" value="1"/>
</dbReference>
<dbReference type="STRING" id="1447875.A0A2B7X361"/>
<keyword evidence="1" id="KW-0732">Signal</keyword>
<keyword evidence="3" id="KW-1185">Reference proteome</keyword>
<dbReference type="PANTHER" id="PTHR31047">
    <property type="entry name" value="MEIOTICALLY UP-REGULATED GENE 157 PROTEIN"/>
    <property type="match status" value="1"/>
</dbReference>
<evidence type="ECO:0000313" key="2">
    <source>
        <dbReference type="EMBL" id="PGH03319.1"/>
    </source>
</evidence>
<dbReference type="GO" id="GO:0005975">
    <property type="term" value="P:carbohydrate metabolic process"/>
    <property type="evidence" value="ECO:0007669"/>
    <property type="project" value="InterPro"/>
</dbReference>
<name>A0A2B7X361_9EURO</name>
<dbReference type="Pfam" id="PF06824">
    <property type="entry name" value="Glyco_hydro_125"/>
    <property type="match status" value="1"/>
</dbReference>
<evidence type="ECO:0000256" key="1">
    <source>
        <dbReference type="SAM" id="SignalP"/>
    </source>
</evidence>
<dbReference type="SMART" id="SM01149">
    <property type="entry name" value="DUF1237"/>
    <property type="match status" value="1"/>
</dbReference>
<gene>
    <name evidence="2" type="ORF">AJ79_07397</name>
</gene>
<reference evidence="2 3" key="1">
    <citation type="submission" date="2017-10" db="EMBL/GenBank/DDBJ databases">
        <title>Comparative genomics in systemic dimorphic fungi from Ajellomycetaceae.</title>
        <authorList>
            <person name="Munoz J.F."/>
            <person name="Mcewen J.G."/>
            <person name="Clay O.K."/>
            <person name="Cuomo C.A."/>
        </authorList>
    </citation>
    <scope>NUCLEOTIDE SEQUENCE [LARGE SCALE GENOMIC DNA]</scope>
    <source>
        <strain evidence="2 3">UAMH5409</strain>
    </source>
</reference>
<dbReference type="PANTHER" id="PTHR31047:SF0">
    <property type="entry name" value="MEIOTICALLY UP-REGULATED GENE 157 PROTEIN"/>
    <property type="match status" value="1"/>
</dbReference>
<dbReference type="SUPFAM" id="SSF48208">
    <property type="entry name" value="Six-hairpin glycosidases"/>
    <property type="match status" value="1"/>
</dbReference>
<dbReference type="EMBL" id="PDNB01000149">
    <property type="protein sequence ID" value="PGH03319.1"/>
    <property type="molecule type" value="Genomic_DNA"/>
</dbReference>
<evidence type="ECO:0000313" key="3">
    <source>
        <dbReference type="Proteomes" id="UP000223968"/>
    </source>
</evidence>
<dbReference type="InterPro" id="IPR008313">
    <property type="entry name" value="GH125"/>
</dbReference>
<dbReference type="InterPro" id="IPR008928">
    <property type="entry name" value="6-hairpin_glycosidase_sf"/>
</dbReference>
<organism evidence="2 3">
    <name type="scientific">Helicocarpus griseus UAMH5409</name>
    <dbReference type="NCBI Taxonomy" id="1447875"/>
    <lineage>
        <taxon>Eukaryota</taxon>
        <taxon>Fungi</taxon>
        <taxon>Dikarya</taxon>
        <taxon>Ascomycota</taxon>
        <taxon>Pezizomycotina</taxon>
        <taxon>Eurotiomycetes</taxon>
        <taxon>Eurotiomycetidae</taxon>
        <taxon>Onygenales</taxon>
        <taxon>Ajellomycetaceae</taxon>
        <taxon>Helicocarpus</taxon>
    </lineage>
</organism>
<protein>
    <submittedName>
        <fullName evidence="2">Uncharacterized protein</fullName>
    </submittedName>
</protein>
<feature type="chain" id="PRO_5012676772" evidence="1">
    <location>
        <begin position="24"/>
        <end position="549"/>
    </location>
</feature>
<dbReference type="GO" id="GO:0003824">
    <property type="term" value="F:catalytic activity"/>
    <property type="evidence" value="ECO:0007669"/>
    <property type="project" value="UniProtKB-ARBA"/>
</dbReference>
<dbReference type="InterPro" id="IPR012341">
    <property type="entry name" value="6hp_glycosidase-like_sf"/>
</dbReference>
<comment type="caution">
    <text evidence="2">The sequence shown here is derived from an EMBL/GenBank/DDBJ whole genome shotgun (WGS) entry which is preliminary data.</text>
</comment>
<dbReference type="AlphaFoldDB" id="A0A2B7X361"/>
<sequence length="549" mass="61487">MKLHYSAAVLAVLVAQHIDWTQAADYHRQYAPRDDPATLAQACPDYVEYSATRHPPYSEGPLKLSFQRPAEACRTFSSPLVEKVIEDITSRMVDKDLAQIFRNAFPNTIDTTVRWHVNGSEFSTTKKSENKRQDEAWQGPQSFIVTGDINAEWLRDSTNQLTQYQSLAKEDPNIENLILGAINTQAEFVIQSPYCNAFQPPPPSGLDPVPSTQEDTVHPAYEPSVVFECKYELDSLANFLALGNKFYSETKSTEFLTSRWYQALDTVLRVLQEQSEPTFDAQGQYVRNEYTFQRVTDLGTETLNLKGIGNPLNNGTGLVRSAFRPSDDVTIFGYFIPANAQMVVELRRTANTIKAAGGPGDLIDTLRDKADTMEQGIWEHGIVTHKIHGRVFAFEVDGYGSSLFMDDANLPSLLSLPLLGFVDQDDEVYQNTRKMILSKQGNPYYLTGSGFHGIGGPHIGVQNAWPMSVLVRARTTNDDDEILESINMVRDSSLLGLIHESVNVNNVAEYTRSWFAWANSVFAQTILDLAERKPHLLFGEGAKPYRVHA</sequence>